<evidence type="ECO:0000313" key="11">
    <source>
        <dbReference type="Proteomes" id="UP000694700"/>
    </source>
</evidence>
<evidence type="ECO:0000256" key="2">
    <source>
        <dbReference type="ARBA" id="ARBA00022734"/>
    </source>
</evidence>
<keyword evidence="4" id="KW-0176">Collagen</keyword>
<sequence>MAVLKLFLKALLLLQFALQLLDGAEPQKLNCPASDGVPGTPGHNGLPGRDGRDGKDGAIGPKGEKGDPGVGAQGPPGKIGPPGPAGAVGLKGQKGSLGPQGTAADINLITKLQLDIKKLTDRLSGIEKASRFRIFRNIGGKYYVSDGLTANYNDGLKFCTNAGGRIALPTNEEENTLLMSLHAVLGSSYIMIGTTDNQIEGTFVDMHNQPLTFTKWMKNEPNDYRGNEDCVAIYTDGEWNDVKCDSQWHVVCELQIE</sequence>
<dbReference type="Ensembl" id="ENSCCRT00010096779.1">
    <property type="protein sequence ID" value="ENSCCRP00010087245.1"/>
    <property type="gene ID" value="ENSCCRG00010038107.1"/>
</dbReference>
<dbReference type="SUPFAM" id="SSF56436">
    <property type="entry name" value="C-type lectin-like"/>
    <property type="match status" value="1"/>
</dbReference>
<dbReference type="SMART" id="SM00034">
    <property type="entry name" value="CLECT"/>
    <property type="match status" value="1"/>
</dbReference>
<dbReference type="PANTHER" id="PTHR24024:SF15">
    <property type="entry name" value="PULMONARY SURFACTANT-ASSOCIATED PROTEIN D"/>
    <property type="match status" value="1"/>
</dbReference>
<accession>A0A8C2AJJ8</accession>
<dbReference type="GO" id="GO:0005771">
    <property type="term" value="C:multivesicular body"/>
    <property type="evidence" value="ECO:0007669"/>
    <property type="project" value="TreeGrafter"/>
</dbReference>
<evidence type="ECO:0000256" key="1">
    <source>
        <dbReference type="ARBA" id="ARBA00022729"/>
    </source>
</evidence>
<dbReference type="InterPro" id="IPR016187">
    <property type="entry name" value="CTDL_fold"/>
</dbReference>
<dbReference type="GO" id="GO:0005581">
    <property type="term" value="C:collagen trimer"/>
    <property type="evidence" value="ECO:0007669"/>
    <property type="project" value="UniProtKB-KW"/>
</dbReference>
<dbReference type="InterPro" id="IPR051077">
    <property type="entry name" value="Ca-dependent_lectin"/>
</dbReference>
<dbReference type="InterPro" id="IPR008160">
    <property type="entry name" value="Collagen"/>
</dbReference>
<evidence type="ECO:0000256" key="6">
    <source>
        <dbReference type="SAM" id="MobiDB-lite"/>
    </source>
</evidence>
<dbReference type="PROSITE" id="PS50041">
    <property type="entry name" value="C_TYPE_LECTIN_2"/>
    <property type="match status" value="1"/>
</dbReference>
<dbReference type="Gene3D" id="3.10.100.10">
    <property type="entry name" value="Mannose-Binding Protein A, subunit A"/>
    <property type="match status" value="1"/>
</dbReference>
<feature type="compositionally biased region" description="Basic and acidic residues" evidence="6">
    <location>
        <begin position="49"/>
        <end position="67"/>
    </location>
</feature>
<evidence type="ECO:0000256" key="4">
    <source>
        <dbReference type="ARBA" id="ARBA00023119"/>
    </source>
</evidence>
<dbReference type="Ensembl" id="ENSCCRT00015109439.1">
    <property type="protein sequence ID" value="ENSCCRP00015106050.1"/>
    <property type="gene ID" value="ENSCCRG00015042264.1"/>
</dbReference>
<dbReference type="InterPro" id="IPR001304">
    <property type="entry name" value="C-type_lectin-like"/>
</dbReference>
<name>A0A8C2AJJ8_CYPCA</name>
<feature type="signal peptide" evidence="7">
    <location>
        <begin position="1"/>
        <end position="26"/>
    </location>
</feature>
<organism evidence="9 11">
    <name type="scientific">Cyprinus carpio</name>
    <name type="common">Common carp</name>
    <dbReference type="NCBI Taxonomy" id="7962"/>
    <lineage>
        <taxon>Eukaryota</taxon>
        <taxon>Metazoa</taxon>
        <taxon>Chordata</taxon>
        <taxon>Craniata</taxon>
        <taxon>Vertebrata</taxon>
        <taxon>Euteleostomi</taxon>
        <taxon>Actinopterygii</taxon>
        <taxon>Neopterygii</taxon>
        <taxon>Teleostei</taxon>
        <taxon>Ostariophysi</taxon>
        <taxon>Cypriniformes</taxon>
        <taxon>Cyprinidae</taxon>
        <taxon>Cyprininae</taxon>
        <taxon>Cyprinus</taxon>
    </lineage>
</organism>
<evidence type="ECO:0000256" key="7">
    <source>
        <dbReference type="SAM" id="SignalP"/>
    </source>
</evidence>
<evidence type="ECO:0000313" key="9">
    <source>
        <dbReference type="Ensembl" id="ENSCCRP00015106050.1"/>
    </source>
</evidence>
<keyword evidence="10" id="KW-1185">Reference proteome</keyword>
<dbReference type="Pfam" id="PF01391">
    <property type="entry name" value="Collagen"/>
    <property type="match status" value="1"/>
</dbReference>
<proteinExistence type="predicted"/>
<evidence type="ECO:0000259" key="8">
    <source>
        <dbReference type="PROSITE" id="PS50041"/>
    </source>
</evidence>
<feature type="domain" description="C-type lectin" evidence="8">
    <location>
        <begin position="142"/>
        <end position="253"/>
    </location>
</feature>
<keyword evidence="3" id="KW-0106">Calcium</keyword>
<protein>
    <submittedName>
        <fullName evidence="9">Mannose-binding protein C-like</fullName>
    </submittedName>
</protein>
<reference evidence="9" key="1">
    <citation type="submission" date="2025-05" db="UniProtKB">
        <authorList>
            <consortium name="Ensembl"/>
        </authorList>
    </citation>
    <scope>IDENTIFICATION</scope>
</reference>
<dbReference type="GO" id="GO:0030246">
    <property type="term" value="F:carbohydrate binding"/>
    <property type="evidence" value="ECO:0007669"/>
    <property type="project" value="UniProtKB-KW"/>
</dbReference>
<feature type="chain" id="PRO_5044677536" evidence="7">
    <location>
        <begin position="27"/>
        <end position="257"/>
    </location>
</feature>
<dbReference type="AlphaFoldDB" id="A0A8C2AJJ8"/>
<feature type="region of interest" description="Disordered" evidence="6">
    <location>
        <begin position="31"/>
        <end position="96"/>
    </location>
</feature>
<dbReference type="InterPro" id="IPR018378">
    <property type="entry name" value="C-type_lectin_CS"/>
</dbReference>
<dbReference type="Proteomes" id="UP000694427">
    <property type="component" value="Unplaced"/>
</dbReference>
<evidence type="ECO:0000313" key="10">
    <source>
        <dbReference type="Proteomes" id="UP000694427"/>
    </source>
</evidence>
<gene>
    <name evidence="9" type="primary">LOC109078630</name>
</gene>
<keyword evidence="1 7" id="KW-0732">Signal</keyword>
<evidence type="ECO:0000256" key="5">
    <source>
        <dbReference type="ARBA" id="ARBA00023157"/>
    </source>
</evidence>
<dbReference type="Pfam" id="PF00059">
    <property type="entry name" value="Lectin_C"/>
    <property type="match status" value="1"/>
</dbReference>
<keyword evidence="2" id="KW-0430">Lectin</keyword>
<dbReference type="GO" id="GO:0005615">
    <property type="term" value="C:extracellular space"/>
    <property type="evidence" value="ECO:0007669"/>
    <property type="project" value="TreeGrafter"/>
</dbReference>
<dbReference type="PROSITE" id="PS00615">
    <property type="entry name" value="C_TYPE_LECTIN_1"/>
    <property type="match status" value="1"/>
</dbReference>
<keyword evidence="5" id="KW-1015">Disulfide bond</keyword>
<dbReference type="InterPro" id="IPR016186">
    <property type="entry name" value="C-type_lectin-like/link_sf"/>
</dbReference>
<dbReference type="Proteomes" id="UP000694700">
    <property type="component" value="Unplaced"/>
</dbReference>
<evidence type="ECO:0000256" key="3">
    <source>
        <dbReference type="ARBA" id="ARBA00022837"/>
    </source>
</evidence>
<dbReference type="PANTHER" id="PTHR24024">
    <property type="entry name" value="PULMONARY SURFACTANT-ASSOCIATED PROTEIN A"/>
    <property type="match status" value="1"/>
</dbReference>